<dbReference type="Proteomes" id="UP001291653">
    <property type="component" value="Plasmid pYSPA8-1"/>
</dbReference>
<accession>A0AA86JBG5</accession>
<proteinExistence type="predicted"/>
<organism evidence="1 2">
    <name type="scientific">Streptomyces yaizuensis</name>
    <dbReference type="NCBI Taxonomy" id="2989713"/>
    <lineage>
        <taxon>Bacteria</taxon>
        <taxon>Bacillati</taxon>
        <taxon>Actinomycetota</taxon>
        <taxon>Actinomycetes</taxon>
        <taxon>Kitasatosporales</taxon>
        <taxon>Streptomycetaceae</taxon>
        <taxon>Streptomyces</taxon>
    </lineage>
</organism>
<name>A0AA86JBG5_9ACTN</name>
<dbReference type="AlphaFoldDB" id="A0AA86JBG5"/>
<reference evidence="1 2" key="1">
    <citation type="submission" date="2022-10" db="EMBL/GenBank/DDBJ databases">
        <title>Draft genome sequence of Streptomyces sp. YSPA8.</title>
        <authorList>
            <person name="Moriuchi R."/>
            <person name="Dohra H."/>
            <person name="Yamamura H."/>
            <person name="Kodani S."/>
        </authorList>
    </citation>
    <scope>NUCLEOTIDE SEQUENCE [LARGE SCALE GENOMIC DNA]</scope>
    <source>
        <strain evidence="1 2">YSPA8</strain>
        <plasmid evidence="1 2">pYSPA8-1</plasmid>
    </source>
</reference>
<protein>
    <submittedName>
        <fullName evidence="1">Uncharacterized protein</fullName>
    </submittedName>
</protein>
<sequence length="219" mass="22973">MTVTPNRSDLPARRRRHARLIAALTELIGACAEAARAVYWPLATAPPGQDAVTVDLMPLKKLSRSAPLLLDHARGEDRARWPTAVAREQEAAARTDAARHVVARAQDFLKGPPGPPGAVPLPTAEHAAAAELISAGDEVAASWRRDPEQAVALVRELAAAGELSVDEILDAAVESTMLTGLVALNDAPDAPDPSAAAERCVRATPYLALAVTLASVDLD</sequence>
<keyword evidence="2" id="KW-1185">Reference proteome</keyword>
<geneLocation type="plasmid" evidence="1 2">
    <name>pYSPA8-1</name>
</geneLocation>
<keyword evidence="1" id="KW-0614">Plasmid</keyword>
<dbReference type="EMBL" id="LC735414">
    <property type="protein sequence ID" value="BDT39468.1"/>
    <property type="molecule type" value="Genomic_DNA"/>
</dbReference>
<evidence type="ECO:0000313" key="1">
    <source>
        <dbReference type="EMBL" id="BDT39468.1"/>
    </source>
</evidence>
<gene>
    <name evidence="1" type="ORF">SYYSPA8_36750</name>
</gene>
<evidence type="ECO:0000313" key="2">
    <source>
        <dbReference type="Proteomes" id="UP001291653"/>
    </source>
</evidence>
<dbReference type="RefSeq" id="WP_323451951.1">
    <property type="nucleotide sequence ID" value="NZ_LC735414.1"/>
</dbReference>